<evidence type="ECO:0000256" key="4">
    <source>
        <dbReference type="ARBA" id="ARBA00022692"/>
    </source>
</evidence>
<evidence type="ECO:0000313" key="14">
    <source>
        <dbReference type="EMBL" id="MDF2953689.1"/>
    </source>
</evidence>
<organism evidence="14 15">
    <name type="scientific">Candidatus Thermodesulfobacterium syntrophicum</name>
    <dbReference type="NCBI Taxonomy" id="3060442"/>
    <lineage>
        <taxon>Bacteria</taxon>
        <taxon>Pseudomonadati</taxon>
        <taxon>Thermodesulfobacteriota</taxon>
        <taxon>Thermodesulfobacteria</taxon>
        <taxon>Thermodesulfobacteriales</taxon>
        <taxon>Thermodesulfobacteriaceae</taxon>
        <taxon>Thermodesulfobacterium</taxon>
    </lineage>
</organism>
<dbReference type="PROSITE" id="PS52016">
    <property type="entry name" value="TONB_DEPENDENT_REC_3"/>
    <property type="match status" value="1"/>
</dbReference>
<name>A0AAE3P5W9_9BACT</name>
<evidence type="ECO:0000256" key="9">
    <source>
        <dbReference type="ARBA" id="ARBA00023237"/>
    </source>
</evidence>
<dbReference type="InterPro" id="IPR012910">
    <property type="entry name" value="Plug_dom"/>
</dbReference>
<keyword evidence="2 10" id="KW-0813">Transport</keyword>
<keyword evidence="5" id="KW-0732">Signal</keyword>
<evidence type="ECO:0000256" key="3">
    <source>
        <dbReference type="ARBA" id="ARBA00022452"/>
    </source>
</evidence>
<gene>
    <name evidence="14" type="ORF">OD816_000934</name>
</gene>
<feature type="domain" description="TonB-dependent receptor-like beta-barrel" evidence="12">
    <location>
        <begin position="279"/>
        <end position="721"/>
    </location>
</feature>
<reference evidence="14" key="1">
    <citation type="submission" date="2022-11" db="EMBL/GenBank/DDBJ databases">
        <title>Candidatus Alkanophaga archaea from heated hydrothermal vent sediment oxidize petroleum alkanes.</title>
        <authorList>
            <person name="Zehnle H."/>
            <person name="Laso-Perez R."/>
            <person name="Lipp J."/>
            <person name="Teske A."/>
            <person name="Wegener G."/>
        </authorList>
    </citation>
    <scope>NUCLEOTIDE SEQUENCE</scope>
    <source>
        <strain evidence="14">MCA70</strain>
    </source>
</reference>
<evidence type="ECO:0000259" key="13">
    <source>
        <dbReference type="Pfam" id="PF07715"/>
    </source>
</evidence>
<dbReference type="Gene3D" id="2.170.130.10">
    <property type="entry name" value="TonB-dependent receptor, plug domain"/>
    <property type="match status" value="1"/>
</dbReference>
<dbReference type="PANTHER" id="PTHR30069:SF29">
    <property type="entry name" value="HEMOGLOBIN AND HEMOGLOBIN-HAPTOGLOBIN-BINDING PROTEIN 1-RELATED"/>
    <property type="match status" value="1"/>
</dbReference>
<evidence type="ECO:0000256" key="11">
    <source>
        <dbReference type="RuleBase" id="RU003357"/>
    </source>
</evidence>
<dbReference type="InterPro" id="IPR037066">
    <property type="entry name" value="Plug_dom_sf"/>
</dbReference>
<dbReference type="AlphaFoldDB" id="A0AAE3P5W9"/>
<keyword evidence="9 10" id="KW-0998">Cell outer membrane</keyword>
<dbReference type="SUPFAM" id="SSF56935">
    <property type="entry name" value="Porins"/>
    <property type="match status" value="1"/>
</dbReference>
<dbReference type="GO" id="GO:0009279">
    <property type="term" value="C:cell outer membrane"/>
    <property type="evidence" value="ECO:0007669"/>
    <property type="project" value="UniProtKB-SubCell"/>
</dbReference>
<sequence>MKKKYFITLVFLWLMTTLMFSKSVFSQEKEEAKKAEELPEVVVTATRTEKEVEIAPASVNVVTKKEIEIKNPKTIDEALDDIPGVMVRRSKGLMDTLAFITLRGVPKQQRTLIMMNDIILNDPYTGIVTFGGYFPEDLEKIEVVKGPFSSLYGGYAMGGVVNFITKMPEKREVVLKAGYGSSFDRGDAMDDLKRVYFSYGDKIANKLSLFLSYGRHDTNGYPTNFVTRSSPPPAGISGYEKTYDRYGNLKYLLGDKGDNRWWDDGITIKAQYEFDKNTKLRLTFMRNRYEYNYDDPHTYLYNSTTWGPVYWPKEKYYLSGSGGRTQNIYALIFETLLLNKIKTKLNVSYLDTEDNWYVSVGSKAKITGCPPGMNPKYCGYVSNTPQNAFTTDLQFTLPIFSNQILTFGGFYRREYANTKEKYLRNWKDEDSTVSLKYQSKGKTRTFAFYLQDEIDLRDNLTVYIGFRQDWWKTWDGYVNQVGTAGYPKEYKSNSESAFSPKFAIVYKPFKGTTLRGSVGKAFRPPTVYDLYRTWTSSWTGITYAGNPNLSPETLVAYDIGIDQKLWRGAKVSLTYFHNYFDDLIYRKTVNATYQQYINVGKAETQGIEAGFEQKFDFGLRLFANFTYTDSEVKENKAKPETEGKRLTYTPLWMGNIGAEFKRKKWSFYVVGRYMDKWYSDDLNRDKKSGVYGSYDEYFVVDIRASYQINKWMSFSVSGDNIFDRDYYYYYKAPGASWFAELSIKF</sequence>
<comment type="similarity">
    <text evidence="10 11">Belongs to the TonB-dependent receptor family.</text>
</comment>
<proteinExistence type="inferred from homology"/>
<dbReference type="Gene3D" id="2.40.170.20">
    <property type="entry name" value="TonB-dependent receptor, beta-barrel domain"/>
    <property type="match status" value="1"/>
</dbReference>
<evidence type="ECO:0000256" key="10">
    <source>
        <dbReference type="PROSITE-ProRule" id="PRU01360"/>
    </source>
</evidence>
<dbReference type="GO" id="GO:0015344">
    <property type="term" value="F:siderophore uptake transmembrane transporter activity"/>
    <property type="evidence" value="ECO:0007669"/>
    <property type="project" value="TreeGrafter"/>
</dbReference>
<evidence type="ECO:0000256" key="7">
    <source>
        <dbReference type="ARBA" id="ARBA00023136"/>
    </source>
</evidence>
<keyword evidence="3 10" id="KW-1134">Transmembrane beta strand</keyword>
<comment type="subcellular location">
    <subcellularLocation>
        <location evidence="1 10">Cell outer membrane</location>
        <topology evidence="1 10">Multi-pass membrane protein</topology>
    </subcellularLocation>
</comment>
<evidence type="ECO:0000256" key="5">
    <source>
        <dbReference type="ARBA" id="ARBA00022729"/>
    </source>
</evidence>
<evidence type="ECO:0000259" key="12">
    <source>
        <dbReference type="Pfam" id="PF00593"/>
    </source>
</evidence>
<dbReference type="InterPro" id="IPR000531">
    <property type="entry name" value="Beta-barrel_TonB"/>
</dbReference>
<dbReference type="Pfam" id="PF00593">
    <property type="entry name" value="TonB_dep_Rec_b-barrel"/>
    <property type="match status" value="1"/>
</dbReference>
<keyword evidence="8 14" id="KW-0675">Receptor</keyword>
<evidence type="ECO:0000256" key="8">
    <source>
        <dbReference type="ARBA" id="ARBA00023170"/>
    </source>
</evidence>
<dbReference type="CDD" id="cd01347">
    <property type="entry name" value="ligand_gated_channel"/>
    <property type="match status" value="1"/>
</dbReference>
<accession>A0AAE3P5W9</accession>
<dbReference type="Proteomes" id="UP001144110">
    <property type="component" value="Unassembled WGS sequence"/>
</dbReference>
<comment type="caution">
    <text evidence="14">The sequence shown here is derived from an EMBL/GenBank/DDBJ whole genome shotgun (WGS) entry which is preliminary data.</text>
</comment>
<dbReference type="GO" id="GO:0044718">
    <property type="term" value="P:siderophore transmembrane transport"/>
    <property type="evidence" value="ECO:0007669"/>
    <property type="project" value="TreeGrafter"/>
</dbReference>
<dbReference type="InterPro" id="IPR039426">
    <property type="entry name" value="TonB-dep_rcpt-like"/>
</dbReference>
<evidence type="ECO:0000256" key="6">
    <source>
        <dbReference type="ARBA" id="ARBA00023077"/>
    </source>
</evidence>
<dbReference type="EMBL" id="JAPHEG010000004">
    <property type="protein sequence ID" value="MDF2953689.1"/>
    <property type="molecule type" value="Genomic_DNA"/>
</dbReference>
<dbReference type="InterPro" id="IPR036942">
    <property type="entry name" value="Beta-barrel_TonB_sf"/>
</dbReference>
<dbReference type="PANTHER" id="PTHR30069">
    <property type="entry name" value="TONB-DEPENDENT OUTER MEMBRANE RECEPTOR"/>
    <property type="match status" value="1"/>
</dbReference>
<keyword evidence="6 11" id="KW-0798">TonB box</keyword>
<evidence type="ECO:0000313" key="15">
    <source>
        <dbReference type="Proteomes" id="UP001144110"/>
    </source>
</evidence>
<evidence type="ECO:0000256" key="2">
    <source>
        <dbReference type="ARBA" id="ARBA00022448"/>
    </source>
</evidence>
<dbReference type="Pfam" id="PF07715">
    <property type="entry name" value="Plug"/>
    <property type="match status" value="1"/>
</dbReference>
<keyword evidence="7 10" id="KW-0472">Membrane</keyword>
<protein>
    <submittedName>
        <fullName evidence="14">Outer membrane receptor for ferrienterochelin and colicin</fullName>
    </submittedName>
</protein>
<feature type="domain" description="TonB-dependent receptor plug" evidence="13">
    <location>
        <begin position="55"/>
        <end position="160"/>
    </location>
</feature>
<keyword evidence="4 10" id="KW-0812">Transmembrane</keyword>
<evidence type="ECO:0000256" key="1">
    <source>
        <dbReference type="ARBA" id="ARBA00004571"/>
    </source>
</evidence>